<evidence type="ECO:0000256" key="2">
    <source>
        <dbReference type="ARBA" id="ARBA00023015"/>
    </source>
</evidence>
<dbReference type="Gene3D" id="3.40.190.10">
    <property type="entry name" value="Periplasmic binding protein-like II"/>
    <property type="match status" value="2"/>
</dbReference>
<dbReference type="InterPro" id="IPR036390">
    <property type="entry name" value="WH_DNA-bd_sf"/>
</dbReference>
<dbReference type="PANTHER" id="PTHR30126:SF39">
    <property type="entry name" value="HTH-TYPE TRANSCRIPTIONAL REGULATOR CYSL"/>
    <property type="match status" value="1"/>
</dbReference>
<dbReference type="InterPro" id="IPR000847">
    <property type="entry name" value="LysR_HTH_N"/>
</dbReference>
<dbReference type="Pfam" id="PF00126">
    <property type="entry name" value="HTH_1"/>
    <property type="match status" value="1"/>
</dbReference>
<evidence type="ECO:0000259" key="5">
    <source>
        <dbReference type="PROSITE" id="PS50931"/>
    </source>
</evidence>
<dbReference type="PROSITE" id="PS50931">
    <property type="entry name" value="HTH_LYSR"/>
    <property type="match status" value="1"/>
</dbReference>
<evidence type="ECO:0000256" key="4">
    <source>
        <dbReference type="ARBA" id="ARBA00023163"/>
    </source>
</evidence>
<reference evidence="6" key="1">
    <citation type="submission" date="2024-05" db="EMBL/GenBank/DDBJ databases">
        <authorList>
            <person name="Kim S."/>
            <person name="Heo J."/>
            <person name="Choi H."/>
            <person name="Choi Y."/>
            <person name="Kwon S.-W."/>
            <person name="Kim Y."/>
        </authorList>
    </citation>
    <scope>NUCLEOTIDE SEQUENCE</scope>
    <source>
        <strain evidence="6">KACC 23699</strain>
    </source>
</reference>
<dbReference type="SUPFAM" id="SSF53850">
    <property type="entry name" value="Periplasmic binding protein-like II"/>
    <property type="match status" value="1"/>
</dbReference>
<keyword evidence="3" id="KW-0238">DNA-binding</keyword>
<dbReference type="PANTHER" id="PTHR30126">
    <property type="entry name" value="HTH-TYPE TRANSCRIPTIONAL REGULATOR"/>
    <property type="match status" value="1"/>
</dbReference>
<comment type="similarity">
    <text evidence="1">Belongs to the LysR transcriptional regulatory family.</text>
</comment>
<dbReference type="Pfam" id="PF03466">
    <property type="entry name" value="LysR_substrate"/>
    <property type="match status" value="1"/>
</dbReference>
<dbReference type="Gene3D" id="1.10.10.10">
    <property type="entry name" value="Winged helix-like DNA-binding domain superfamily/Winged helix DNA-binding domain"/>
    <property type="match status" value="1"/>
</dbReference>
<dbReference type="GO" id="GO:0003700">
    <property type="term" value="F:DNA-binding transcription factor activity"/>
    <property type="evidence" value="ECO:0007669"/>
    <property type="project" value="InterPro"/>
</dbReference>
<protein>
    <submittedName>
        <fullName evidence="6">LysR family transcriptional regulator</fullName>
    </submittedName>
</protein>
<dbReference type="AlphaFoldDB" id="A0AAU7JYB0"/>
<dbReference type="SUPFAM" id="SSF46785">
    <property type="entry name" value="Winged helix' DNA-binding domain"/>
    <property type="match status" value="1"/>
</dbReference>
<accession>A0AAU7JYB0</accession>
<proteinExistence type="inferred from homology"/>
<dbReference type="RefSeq" id="WP_406832513.1">
    <property type="nucleotide sequence ID" value="NZ_CP157483.1"/>
</dbReference>
<gene>
    <name evidence="6" type="ORF">ABEG17_06755</name>
</gene>
<evidence type="ECO:0000256" key="3">
    <source>
        <dbReference type="ARBA" id="ARBA00023125"/>
    </source>
</evidence>
<dbReference type="InterPro" id="IPR036388">
    <property type="entry name" value="WH-like_DNA-bd_sf"/>
</dbReference>
<feature type="domain" description="HTH lysR-type" evidence="5">
    <location>
        <begin position="8"/>
        <end position="65"/>
    </location>
</feature>
<organism evidence="6">
    <name type="scientific">Pedococcus sp. KACC 23699</name>
    <dbReference type="NCBI Taxonomy" id="3149228"/>
    <lineage>
        <taxon>Bacteria</taxon>
        <taxon>Bacillati</taxon>
        <taxon>Actinomycetota</taxon>
        <taxon>Actinomycetes</taxon>
        <taxon>Micrococcales</taxon>
        <taxon>Intrasporangiaceae</taxon>
        <taxon>Pedococcus</taxon>
    </lineage>
</organism>
<dbReference type="InterPro" id="IPR005119">
    <property type="entry name" value="LysR_subst-bd"/>
</dbReference>
<dbReference type="EMBL" id="CP157483">
    <property type="protein sequence ID" value="XBO45029.1"/>
    <property type="molecule type" value="Genomic_DNA"/>
</dbReference>
<name>A0AAU7JYB0_9MICO</name>
<keyword evidence="2" id="KW-0805">Transcription regulation</keyword>
<evidence type="ECO:0000256" key="1">
    <source>
        <dbReference type="ARBA" id="ARBA00009437"/>
    </source>
</evidence>
<evidence type="ECO:0000313" key="6">
    <source>
        <dbReference type="EMBL" id="XBO45029.1"/>
    </source>
</evidence>
<dbReference type="GO" id="GO:0000976">
    <property type="term" value="F:transcription cis-regulatory region binding"/>
    <property type="evidence" value="ECO:0007669"/>
    <property type="project" value="TreeGrafter"/>
</dbReference>
<sequence length="295" mass="31324">MPSLQRVPSVDQLLALTTAAAQGSMGVAARRLEISQQAVSARITAAEGLLGVVVLERSTSGVRPTGQGQLVLTWAQQVIDAAGELEDGVAGLRAGGRTVVVAASNTVSEALLPAWASQLRQLHPDVTLEVVLGNSRTVLDAVAKGEVDLGYVETPHIPRGLRSKAVARDELVVVTPPDHPWARRRRGIDRAELSSTRLVLREDGSGTRTHVEEAMPGHAPPLHTLPSTAAVRDAVRTMSVPTILSTLAVEGDLATGRLVRVPVRDLAMPRTLRAVWNPNQRPRGPAADLLHLSGR</sequence>
<keyword evidence="4" id="KW-0804">Transcription</keyword>